<dbReference type="AlphaFoldDB" id="A0A9P6JZ99"/>
<sequence>MTFESVRGRLLISQPGGATSPESRITVRLVDMSRPEAGGITVNSQVILTGPHGRPFPIEFKIMFDSRIYSPEKKYALSARIEEMAGNERLQYISAYHHPLPMNGRTLRRINLLVRPSAGTFSLA</sequence>
<keyword evidence="2" id="KW-1185">Reference proteome</keyword>
<dbReference type="Pfam" id="PF09619">
    <property type="entry name" value="YscW"/>
    <property type="match status" value="1"/>
</dbReference>
<accession>A0A9P6JZ99</accession>
<evidence type="ECO:0000313" key="2">
    <source>
        <dbReference type="Proteomes" id="UP000723463"/>
    </source>
</evidence>
<dbReference type="InterPro" id="IPR039366">
    <property type="entry name" value="Pilotin"/>
</dbReference>
<dbReference type="EMBL" id="JAAAXW010000270">
    <property type="protein sequence ID" value="KAF9539017.1"/>
    <property type="molecule type" value="Genomic_DNA"/>
</dbReference>
<dbReference type="Proteomes" id="UP000723463">
    <property type="component" value="Unassembled WGS sequence"/>
</dbReference>
<evidence type="ECO:0000313" key="1">
    <source>
        <dbReference type="EMBL" id="KAF9539017.1"/>
    </source>
</evidence>
<comment type="caution">
    <text evidence="1">The sequence shown here is derived from an EMBL/GenBank/DDBJ whole genome shotgun (WGS) entry which is preliminary data.</text>
</comment>
<name>A0A9P6JZ99_9FUNG</name>
<gene>
    <name evidence="1" type="ORF">EC957_005959</name>
</gene>
<protein>
    <submittedName>
        <fullName evidence="1">Uncharacterized protein</fullName>
    </submittedName>
</protein>
<organism evidence="1 2">
    <name type="scientific">Mortierella hygrophila</name>
    <dbReference type="NCBI Taxonomy" id="979708"/>
    <lineage>
        <taxon>Eukaryota</taxon>
        <taxon>Fungi</taxon>
        <taxon>Fungi incertae sedis</taxon>
        <taxon>Mucoromycota</taxon>
        <taxon>Mortierellomycotina</taxon>
        <taxon>Mortierellomycetes</taxon>
        <taxon>Mortierellales</taxon>
        <taxon>Mortierellaceae</taxon>
        <taxon>Mortierella</taxon>
    </lineage>
</organism>
<reference evidence="1" key="1">
    <citation type="journal article" date="2020" name="Fungal Divers.">
        <title>Resolving the Mortierellaceae phylogeny through synthesis of multi-gene phylogenetics and phylogenomics.</title>
        <authorList>
            <person name="Vandepol N."/>
            <person name="Liber J."/>
            <person name="Desiro A."/>
            <person name="Na H."/>
            <person name="Kennedy M."/>
            <person name="Barry K."/>
            <person name="Grigoriev I.V."/>
            <person name="Miller A.N."/>
            <person name="O'Donnell K."/>
            <person name="Stajich J.E."/>
            <person name="Bonito G."/>
        </authorList>
    </citation>
    <scope>NUCLEOTIDE SEQUENCE</scope>
    <source>
        <strain evidence="1">NRRL 2591</strain>
    </source>
</reference>
<proteinExistence type="predicted"/>